<protein>
    <submittedName>
        <fullName evidence="1">Uncharacterized protein</fullName>
    </submittedName>
</protein>
<dbReference type="Proteomes" id="UP001303115">
    <property type="component" value="Unassembled WGS sequence"/>
</dbReference>
<evidence type="ECO:0000313" key="1">
    <source>
        <dbReference type="EMBL" id="KAK4033290.1"/>
    </source>
</evidence>
<dbReference type="EMBL" id="MU854540">
    <property type="protein sequence ID" value="KAK4033290.1"/>
    <property type="molecule type" value="Genomic_DNA"/>
</dbReference>
<name>A0AAN6P9J8_9PEZI</name>
<organism evidence="1 2">
    <name type="scientific">Parachaetomium inaequale</name>
    <dbReference type="NCBI Taxonomy" id="2588326"/>
    <lineage>
        <taxon>Eukaryota</taxon>
        <taxon>Fungi</taxon>
        <taxon>Dikarya</taxon>
        <taxon>Ascomycota</taxon>
        <taxon>Pezizomycotina</taxon>
        <taxon>Sordariomycetes</taxon>
        <taxon>Sordariomycetidae</taxon>
        <taxon>Sordariales</taxon>
        <taxon>Chaetomiaceae</taxon>
        <taxon>Parachaetomium</taxon>
    </lineage>
</organism>
<comment type="caution">
    <text evidence="1">The sequence shown here is derived from an EMBL/GenBank/DDBJ whole genome shotgun (WGS) entry which is preliminary data.</text>
</comment>
<feature type="non-terminal residue" evidence="1">
    <location>
        <position position="1"/>
    </location>
</feature>
<keyword evidence="2" id="KW-1185">Reference proteome</keyword>
<proteinExistence type="predicted"/>
<dbReference type="AlphaFoldDB" id="A0AAN6P9J8"/>
<sequence length="292" mass="32455">PGITAEEFVQQIDSANLLDNKNKPIDKLLQAMGKTNSPWISIGFDGCILYRLVPEAFGLQAHPREKATTASGSRPLLPRCFLGLNSTVQPHEPAVPANRRQANLSEISACSAESDDADAPGFAFFQLGELQYARRQNGREGWPENDDVERAEFLSWRPTGFNLVARLGPSGARAGGHGIYAIYDMFPRGDDDYDDYLDRLRRRRTTHPFWGIPPIAKDGNEEEQFSCAKLGDRLSDFGKAHRLVWMDKIEHPVELVRVVRAGDGRVLRATVDESTRVFGGREGRGTETGSED</sequence>
<gene>
    <name evidence="1" type="ORF">C8A01DRAFT_19752</name>
</gene>
<reference evidence="2" key="1">
    <citation type="journal article" date="2023" name="Mol. Phylogenet. Evol.">
        <title>Genome-scale phylogeny and comparative genomics of the fungal order Sordariales.</title>
        <authorList>
            <person name="Hensen N."/>
            <person name="Bonometti L."/>
            <person name="Westerberg I."/>
            <person name="Brannstrom I.O."/>
            <person name="Guillou S."/>
            <person name="Cros-Aarteil S."/>
            <person name="Calhoun S."/>
            <person name="Haridas S."/>
            <person name="Kuo A."/>
            <person name="Mondo S."/>
            <person name="Pangilinan J."/>
            <person name="Riley R."/>
            <person name="LaButti K."/>
            <person name="Andreopoulos B."/>
            <person name="Lipzen A."/>
            <person name="Chen C."/>
            <person name="Yan M."/>
            <person name="Daum C."/>
            <person name="Ng V."/>
            <person name="Clum A."/>
            <person name="Steindorff A."/>
            <person name="Ohm R.A."/>
            <person name="Martin F."/>
            <person name="Silar P."/>
            <person name="Natvig D.O."/>
            <person name="Lalanne C."/>
            <person name="Gautier V."/>
            <person name="Ament-Velasquez S.L."/>
            <person name="Kruys A."/>
            <person name="Hutchinson M.I."/>
            <person name="Powell A.J."/>
            <person name="Barry K."/>
            <person name="Miller A.N."/>
            <person name="Grigoriev I.V."/>
            <person name="Debuchy R."/>
            <person name="Gladieux P."/>
            <person name="Hiltunen Thoren M."/>
            <person name="Johannesson H."/>
        </authorList>
    </citation>
    <scope>NUCLEOTIDE SEQUENCE [LARGE SCALE GENOMIC DNA]</scope>
    <source>
        <strain evidence="2">CBS 284.82</strain>
    </source>
</reference>
<accession>A0AAN6P9J8</accession>
<evidence type="ECO:0000313" key="2">
    <source>
        <dbReference type="Proteomes" id="UP001303115"/>
    </source>
</evidence>